<evidence type="ECO:0000256" key="4">
    <source>
        <dbReference type="ARBA" id="ARBA00022679"/>
    </source>
</evidence>
<dbReference type="Pfam" id="PF00535">
    <property type="entry name" value="Glycos_transf_2"/>
    <property type="match status" value="1"/>
</dbReference>
<evidence type="ECO:0000256" key="7">
    <source>
        <dbReference type="ARBA" id="ARBA00023136"/>
    </source>
</evidence>
<dbReference type="AlphaFoldDB" id="A0A317KGY1"/>
<accession>A0A317KGY1</accession>
<sequence>MDTPLTLSVVVPMFNEEAAIPALVARLRPVLDRHAVGYEVVAVDDGSVDRTAQVLLEEGRRWRQLRVVRLRRNSGHQAALTAGLHLARGEWVVSIDADLQDPPETIVDMLRVARERGVDVVYGVRSDRSTDTAFKRRTADVYYRLMRRLVGADVPAHAGDFRLLSREVVEVLRGLPERAPVYRLLVPSLGFASAEVHYVREQRVAGRTKYPLGRMVAFAWDSAASFSAAPLRIATWFGALAFLGCLALMGLGLVVYVNGTVIPGWTSLFLAVLLLSGVQLLCLGLLGEYVGRIYATVQDRPTFHVGFDSGEQTYPADLPARWPAA</sequence>
<keyword evidence="11" id="KW-1185">Reference proteome</keyword>
<evidence type="ECO:0000256" key="8">
    <source>
        <dbReference type="SAM" id="Phobius"/>
    </source>
</evidence>
<dbReference type="CDD" id="cd04187">
    <property type="entry name" value="DPM1_like_bac"/>
    <property type="match status" value="1"/>
</dbReference>
<dbReference type="InterPro" id="IPR050256">
    <property type="entry name" value="Glycosyltransferase_2"/>
</dbReference>
<dbReference type="RefSeq" id="WP_109943236.1">
    <property type="nucleotide sequence ID" value="NZ_QGSV01000074.1"/>
</dbReference>
<dbReference type="InterPro" id="IPR001173">
    <property type="entry name" value="Glyco_trans_2-like"/>
</dbReference>
<proteinExistence type="inferred from homology"/>
<organism evidence="10 11">
    <name type="scientific">Micromonospora globispora</name>
    <dbReference type="NCBI Taxonomy" id="1450148"/>
    <lineage>
        <taxon>Bacteria</taxon>
        <taxon>Bacillati</taxon>
        <taxon>Actinomycetota</taxon>
        <taxon>Actinomycetes</taxon>
        <taxon>Micromonosporales</taxon>
        <taxon>Micromonosporaceae</taxon>
        <taxon>Micromonospora</taxon>
    </lineage>
</organism>
<dbReference type="GO" id="GO:0016757">
    <property type="term" value="F:glycosyltransferase activity"/>
    <property type="evidence" value="ECO:0007669"/>
    <property type="project" value="UniProtKB-KW"/>
</dbReference>
<reference evidence="11" key="1">
    <citation type="submission" date="2018-05" db="EMBL/GenBank/DDBJ databases">
        <title>Micromonospora globispora sp. nov. and Micromonospora rugosa sp. nov., isolated from marine sediment.</title>
        <authorList>
            <person name="Carro L."/>
            <person name="Aysel V."/>
            <person name="Cetin D."/>
            <person name="Igual J.M."/>
            <person name="Klenk H.-P."/>
            <person name="Trujillo M.E."/>
            <person name="Sahin N."/>
        </authorList>
    </citation>
    <scope>NUCLEOTIDE SEQUENCE [LARGE SCALE GENOMIC DNA]</scope>
    <source>
        <strain evidence="11">S2904</strain>
    </source>
</reference>
<gene>
    <name evidence="10" type="ORF">DLJ46_03630</name>
</gene>
<keyword evidence="4 10" id="KW-0808">Transferase</keyword>
<dbReference type="Gene3D" id="3.90.550.10">
    <property type="entry name" value="Spore Coat Polysaccharide Biosynthesis Protein SpsA, Chain A"/>
    <property type="match status" value="1"/>
</dbReference>
<dbReference type="PANTHER" id="PTHR48090">
    <property type="entry name" value="UNDECAPRENYL-PHOSPHATE 4-DEOXY-4-FORMAMIDO-L-ARABINOSE TRANSFERASE-RELATED"/>
    <property type="match status" value="1"/>
</dbReference>
<feature type="transmembrane region" description="Helical" evidence="8">
    <location>
        <begin position="233"/>
        <end position="256"/>
    </location>
</feature>
<evidence type="ECO:0000313" key="10">
    <source>
        <dbReference type="EMBL" id="PWU52125.1"/>
    </source>
</evidence>
<evidence type="ECO:0000256" key="6">
    <source>
        <dbReference type="ARBA" id="ARBA00022989"/>
    </source>
</evidence>
<dbReference type="InterPro" id="IPR029044">
    <property type="entry name" value="Nucleotide-diphossugar_trans"/>
</dbReference>
<dbReference type="OrthoDB" id="9811884at2"/>
<evidence type="ECO:0000256" key="3">
    <source>
        <dbReference type="ARBA" id="ARBA00022676"/>
    </source>
</evidence>
<evidence type="ECO:0000259" key="9">
    <source>
        <dbReference type="Pfam" id="PF00535"/>
    </source>
</evidence>
<evidence type="ECO:0000313" key="11">
    <source>
        <dbReference type="Proteomes" id="UP000245683"/>
    </source>
</evidence>
<comment type="subcellular location">
    <subcellularLocation>
        <location evidence="1">Membrane</location>
        <topology evidence="1">Multi-pass membrane protein</topology>
    </subcellularLocation>
</comment>
<feature type="transmembrane region" description="Helical" evidence="8">
    <location>
        <begin position="268"/>
        <end position="290"/>
    </location>
</feature>
<keyword evidence="5 8" id="KW-0812">Transmembrane</keyword>
<evidence type="ECO:0000256" key="5">
    <source>
        <dbReference type="ARBA" id="ARBA00022692"/>
    </source>
</evidence>
<comment type="caution">
    <text evidence="10">The sequence shown here is derived from an EMBL/GenBank/DDBJ whole genome shotgun (WGS) entry which is preliminary data.</text>
</comment>
<comment type="similarity">
    <text evidence="2">Belongs to the glycosyltransferase 2 family.</text>
</comment>
<protein>
    <submittedName>
        <fullName evidence="10">Glycosyltransferase</fullName>
    </submittedName>
</protein>
<name>A0A317KGY1_9ACTN</name>
<keyword evidence="6 8" id="KW-1133">Transmembrane helix</keyword>
<dbReference type="Proteomes" id="UP000245683">
    <property type="component" value="Unassembled WGS sequence"/>
</dbReference>
<evidence type="ECO:0000256" key="1">
    <source>
        <dbReference type="ARBA" id="ARBA00004141"/>
    </source>
</evidence>
<dbReference type="SUPFAM" id="SSF53448">
    <property type="entry name" value="Nucleotide-diphospho-sugar transferases"/>
    <property type="match status" value="1"/>
</dbReference>
<evidence type="ECO:0000256" key="2">
    <source>
        <dbReference type="ARBA" id="ARBA00006739"/>
    </source>
</evidence>
<keyword evidence="7 8" id="KW-0472">Membrane</keyword>
<dbReference type="EMBL" id="QGSV01000074">
    <property type="protein sequence ID" value="PWU52125.1"/>
    <property type="molecule type" value="Genomic_DNA"/>
</dbReference>
<dbReference type="PANTHER" id="PTHR48090:SF1">
    <property type="entry name" value="PROPHAGE BACTOPRENOL GLUCOSYL TRANSFERASE HOMOLOG"/>
    <property type="match status" value="1"/>
</dbReference>
<feature type="domain" description="Glycosyltransferase 2-like" evidence="9">
    <location>
        <begin position="8"/>
        <end position="171"/>
    </location>
</feature>
<dbReference type="GO" id="GO:0005886">
    <property type="term" value="C:plasma membrane"/>
    <property type="evidence" value="ECO:0007669"/>
    <property type="project" value="TreeGrafter"/>
</dbReference>
<keyword evidence="3" id="KW-0328">Glycosyltransferase</keyword>